<organism evidence="1 2">
    <name type="scientific">Enterococcus wangshanyuanii</name>
    <dbReference type="NCBI Taxonomy" id="2005703"/>
    <lineage>
        <taxon>Bacteria</taxon>
        <taxon>Bacillati</taxon>
        <taxon>Bacillota</taxon>
        <taxon>Bacilli</taxon>
        <taxon>Lactobacillales</taxon>
        <taxon>Enterococcaceae</taxon>
        <taxon>Enterococcus</taxon>
    </lineage>
</organism>
<dbReference type="Proteomes" id="UP000630615">
    <property type="component" value="Unassembled WGS sequence"/>
</dbReference>
<name>A0ABQ1NZE4_9ENTE</name>
<evidence type="ECO:0000313" key="2">
    <source>
        <dbReference type="Proteomes" id="UP000630615"/>
    </source>
</evidence>
<evidence type="ECO:0008006" key="3">
    <source>
        <dbReference type="Google" id="ProtNLM"/>
    </source>
</evidence>
<gene>
    <name evidence="1" type="ORF">GCM10011573_16820</name>
</gene>
<reference evidence="2" key="1">
    <citation type="journal article" date="2019" name="Int. J. Syst. Evol. Microbiol.">
        <title>The Global Catalogue of Microorganisms (GCM) 10K type strain sequencing project: providing services to taxonomists for standard genome sequencing and annotation.</title>
        <authorList>
            <consortium name="The Broad Institute Genomics Platform"/>
            <consortium name="The Broad Institute Genome Sequencing Center for Infectious Disease"/>
            <person name="Wu L."/>
            <person name="Ma J."/>
        </authorList>
    </citation>
    <scope>NUCLEOTIDE SEQUENCE [LARGE SCALE GENOMIC DNA]</scope>
    <source>
        <strain evidence="2">CGMCC 1.15942</strain>
    </source>
</reference>
<proteinExistence type="predicted"/>
<keyword evidence="2" id="KW-1185">Reference proteome</keyword>
<dbReference type="RefSeq" id="WP_088269542.1">
    <property type="nucleotide sequence ID" value="NZ_BMKI01000002.1"/>
</dbReference>
<dbReference type="EMBL" id="BMKI01000002">
    <property type="protein sequence ID" value="GGC87826.1"/>
    <property type="molecule type" value="Genomic_DNA"/>
</dbReference>
<comment type="caution">
    <text evidence="1">The sequence shown here is derived from an EMBL/GenBank/DDBJ whole genome shotgun (WGS) entry which is preliminary data.</text>
</comment>
<accession>A0ABQ1NZE4</accession>
<protein>
    <recommendedName>
        <fullName evidence="3">HK97 gp10 family phage protein</fullName>
    </recommendedName>
</protein>
<sequence>MKVEIKGLDSLKAKIKAAPKVIEEVVWDATFEIVEEIASRGASKVQSSAKHSSGEGSGSIKHEVVIDSQGKVVGRVWSDKQQMLFREFGTGPVGEASPKDLPEGVNPVYSQERWFIPADLVAVDLEAVYGIPKVTIQEKDFFVTSGQPARPWLYPSVKEVEENTPEIYKDHVQKGLRKL</sequence>
<evidence type="ECO:0000313" key="1">
    <source>
        <dbReference type="EMBL" id="GGC87826.1"/>
    </source>
</evidence>